<evidence type="ECO:0000256" key="1">
    <source>
        <dbReference type="SAM" id="MobiDB-lite"/>
    </source>
</evidence>
<dbReference type="GO" id="GO:0180049">
    <property type="term" value="C:Mrh5C translation activator complex"/>
    <property type="evidence" value="ECO:0007669"/>
    <property type="project" value="EnsemblFungi"/>
</dbReference>
<evidence type="ECO:0000313" key="3">
    <source>
        <dbReference type="EMBL" id="EPX74864.1"/>
    </source>
</evidence>
<feature type="domain" description="Mtf2-like C-terminal" evidence="2">
    <location>
        <begin position="165"/>
        <end position="314"/>
    </location>
</feature>
<protein>
    <submittedName>
        <fullName evidence="3">Translation protein</fullName>
    </submittedName>
</protein>
<dbReference type="AlphaFoldDB" id="S9RLL3"/>
<dbReference type="EMBL" id="KE503206">
    <property type="protein sequence ID" value="EPX74864.1"/>
    <property type="molecule type" value="Genomic_DNA"/>
</dbReference>
<gene>
    <name evidence="3" type="ORF">SOCG_02345</name>
</gene>
<feature type="compositionally biased region" description="Low complexity" evidence="1">
    <location>
        <begin position="30"/>
        <end position="47"/>
    </location>
</feature>
<dbReference type="GeneID" id="25031322"/>
<organism evidence="3 4">
    <name type="scientific">Schizosaccharomyces octosporus (strain yFS286)</name>
    <name type="common">Fission yeast</name>
    <name type="synonym">Octosporomyces octosporus</name>
    <dbReference type="NCBI Taxonomy" id="483514"/>
    <lineage>
        <taxon>Eukaryota</taxon>
        <taxon>Fungi</taxon>
        <taxon>Dikarya</taxon>
        <taxon>Ascomycota</taxon>
        <taxon>Taphrinomycotina</taxon>
        <taxon>Schizosaccharomycetes</taxon>
        <taxon>Schizosaccharomycetales</taxon>
        <taxon>Schizosaccharomycetaceae</taxon>
        <taxon>Schizosaccharomyces</taxon>
    </lineage>
</organism>
<dbReference type="VEuPathDB" id="FungiDB:SOCG_02345"/>
<dbReference type="PANTHER" id="PTHR39468:SF1">
    <property type="entry name" value="MTF2-LIKE C-TERMINAL DOMAIN-CONTAINING PROTEIN"/>
    <property type="match status" value="1"/>
</dbReference>
<dbReference type="GO" id="GO:0070124">
    <property type="term" value="P:mitochondrial translational initiation"/>
    <property type="evidence" value="ECO:0007669"/>
    <property type="project" value="EnsemblFungi"/>
</dbReference>
<dbReference type="Proteomes" id="UP000016088">
    <property type="component" value="Unassembled WGS sequence"/>
</dbReference>
<feature type="region of interest" description="Disordered" evidence="1">
    <location>
        <begin position="30"/>
        <end position="51"/>
    </location>
</feature>
<evidence type="ECO:0000313" key="4">
    <source>
        <dbReference type="Proteomes" id="UP000016088"/>
    </source>
</evidence>
<proteinExistence type="predicted"/>
<dbReference type="Pfam" id="PF19189">
    <property type="entry name" value="Mtf2"/>
    <property type="match status" value="1"/>
</dbReference>
<keyword evidence="4" id="KW-1185">Reference proteome</keyword>
<evidence type="ECO:0000259" key="2">
    <source>
        <dbReference type="Pfam" id="PF19189"/>
    </source>
</evidence>
<dbReference type="PANTHER" id="PTHR39468">
    <property type="entry name" value="CHROMOSOME 7, WHOLE GENOME SHOTGUN SEQUENCE"/>
    <property type="match status" value="1"/>
</dbReference>
<dbReference type="GO" id="GO:0045182">
    <property type="term" value="F:translation regulator activity"/>
    <property type="evidence" value="ECO:0007669"/>
    <property type="project" value="EnsemblFungi"/>
</dbReference>
<dbReference type="OMA" id="MCLISRF"/>
<reference evidence="3 4" key="1">
    <citation type="journal article" date="2011" name="Science">
        <title>Comparative functional genomics of the fission yeasts.</title>
        <authorList>
            <person name="Rhind N."/>
            <person name="Chen Z."/>
            <person name="Yassour M."/>
            <person name="Thompson D.A."/>
            <person name="Haas B.J."/>
            <person name="Habib N."/>
            <person name="Wapinski I."/>
            <person name="Roy S."/>
            <person name="Lin M.F."/>
            <person name="Heiman D.I."/>
            <person name="Young S.K."/>
            <person name="Furuya K."/>
            <person name="Guo Y."/>
            <person name="Pidoux A."/>
            <person name="Chen H.M."/>
            <person name="Robbertse B."/>
            <person name="Goldberg J.M."/>
            <person name="Aoki K."/>
            <person name="Bayne E.H."/>
            <person name="Berlin A.M."/>
            <person name="Desjardins C.A."/>
            <person name="Dobbs E."/>
            <person name="Dukaj L."/>
            <person name="Fan L."/>
            <person name="FitzGerald M.G."/>
            <person name="French C."/>
            <person name="Gujja S."/>
            <person name="Hansen K."/>
            <person name="Keifenheim D."/>
            <person name="Levin J.Z."/>
            <person name="Mosher R.A."/>
            <person name="Mueller C.A."/>
            <person name="Pfiffner J."/>
            <person name="Priest M."/>
            <person name="Russ C."/>
            <person name="Smialowska A."/>
            <person name="Swoboda P."/>
            <person name="Sykes S.M."/>
            <person name="Vaughn M."/>
            <person name="Vengrova S."/>
            <person name="Yoder R."/>
            <person name="Zeng Q."/>
            <person name="Allshire R."/>
            <person name="Baulcombe D."/>
            <person name="Birren B.W."/>
            <person name="Brown W."/>
            <person name="Ekwall K."/>
            <person name="Kellis M."/>
            <person name="Leatherwood J."/>
            <person name="Levin H."/>
            <person name="Margalit H."/>
            <person name="Martienssen R."/>
            <person name="Nieduszynski C.A."/>
            <person name="Spatafora J.W."/>
            <person name="Friedman N."/>
            <person name="Dalgaard J.Z."/>
            <person name="Baumann P."/>
            <person name="Niki H."/>
            <person name="Regev A."/>
            <person name="Nusbaum C."/>
        </authorList>
    </citation>
    <scope>NUCLEOTIDE SEQUENCE [LARGE SCALE GENOMIC DNA]</scope>
    <source>
        <strain evidence="4">yFS286</strain>
    </source>
</reference>
<dbReference type="GO" id="GO:0005739">
    <property type="term" value="C:mitochondrion"/>
    <property type="evidence" value="ECO:0007669"/>
    <property type="project" value="InterPro"/>
</dbReference>
<dbReference type="OrthoDB" id="2444174at2759"/>
<name>S9RLL3_SCHOY</name>
<dbReference type="RefSeq" id="XP_013016292.1">
    <property type="nucleotide sequence ID" value="XM_013160838.1"/>
</dbReference>
<accession>S9RLL3</accession>
<sequence>MCLISRFASCHHILSKVRFVSPTYRPSASSFSTSSRLSQSTNSPSSTFLPQSAFPNEPLDELFDFFIEDEHPKASVPTYYTTIKSRLMSPVEPEHLVRMPLPKPAKRFFQEALNRHPPSLLPEDPSQQILSAGAPIELGVHPPPEHPEQFFSDLRESLSQSEQETTDLIAYRHQLLTCQSSFQLHQTFQNHFLPRLSKTDASASSDTSSYFPLSRALRDSMLIARLNFLDPLLAHSFFSHVKHTSVYAYVQACTTQVYNQALLSLWQASQDPFNLLRLITEMEANVLPFDSETREVFLAIHQQISSWPAHALPSTSAQHLQKLQKFLHTELML</sequence>
<dbReference type="InterPro" id="IPR040009">
    <property type="entry name" value="Mtf2/C5D6.12-like"/>
</dbReference>
<dbReference type="InterPro" id="IPR043837">
    <property type="entry name" value="Mtf2-like_C"/>
</dbReference>
<dbReference type="eggNOG" id="ENOG502S7AT">
    <property type="taxonomic scope" value="Eukaryota"/>
</dbReference>
<dbReference type="HOGENOM" id="CLU_814222_0_0_1"/>